<keyword evidence="2" id="KW-1185">Reference proteome</keyword>
<proteinExistence type="predicted"/>
<name>A0ABU6TMD3_9FABA</name>
<protein>
    <submittedName>
        <fullName evidence="1">Uncharacterized protein</fullName>
    </submittedName>
</protein>
<gene>
    <name evidence="1" type="ORF">PIB30_059237</name>
</gene>
<reference evidence="1 2" key="1">
    <citation type="journal article" date="2023" name="Plants (Basel)">
        <title>Bridging the Gap: Combining Genomics and Transcriptomics Approaches to Understand Stylosanthes scabra, an Orphan Legume from the Brazilian Caatinga.</title>
        <authorList>
            <person name="Ferreira-Neto J.R.C."/>
            <person name="da Silva M.D."/>
            <person name="Binneck E."/>
            <person name="de Melo N.F."/>
            <person name="da Silva R.H."/>
            <person name="de Melo A.L.T.M."/>
            <person name="Pandolfi V."/>
            <person name="Bustamante F.O."/>
            <person name="Brasileiro-Vidal A.C."/>
            <person name="Benko-Iseppon A.M."/>
        </authorList>
    </citation>
    <scope>NUCLEOTIDE SEQUENCE [LARGE SCALE GENOMIC DNA]</scope>
    <source>
        <tissue evidence="1">Leaves</tissue>
    </source>
</reference>
<comment type="caution">
    <text evidence="1">The sequence shown here is derived from an EMBL/GenBank/DDBJ whole genome shotgun (WGS) entry which is preliminary data.</text>
</comment>
<evidence type="ECO:0000313" key="1">
    <source>
        <dbReference type="EMBL" id="MED6149098.1"/>
    </source>
</evidence>
<dbReference type="Proteomes" id="UP001341840">
    <property type="component" value="Unassembled WGS sequence"/>
</dbReference>
<evidence type="ECO:0000313" key="2">
    <source>
        <dbReference type="Proteomes" id="UP001341840"/>
    </source>
</evidence>
<accession>A0ABU6TMD3</accession>
<dbReference type="EMBL" id="JASCZI010091128">
    <property type="protein sequence ID" value="MED6149098.1"/>
    <property type="molecule type" value="Genomic_DNA"/>
</dbReference>
<sequence length="86" mass="9761">MGMKKLAGARNVLEKGVRWKIGRENLLAPNSKHRTFTFILTLWKLWLARNLFIFEGKTLIPEETLAQAGSLTSEIEHQLNLPISSS</sequence>
<organism evidence="1 2">
    <name type="scientific">Stylosanthes scabra</name>
    <dbReference type="NCBI Taxonomy" id="79078"/>
    <lineage>
        <taxon>Eukaryota</taxon>
        <taxon>Viridiplantae</taxon>
        <taxon>Streptophyta</taxon>
        <taxon>Embryophyta</taxon>
        <taxon>Tracheophyta</taxon>
        <taxon>Spermatophyta</taxon>
        <taxon>Magnoliopsida</taxon>
        <taxon>eudicotyledons</taxon>
        <taxon>Gunneridae</taxon>
        <taxon>Pentapetalae</taxon>
        <taxon>rosids</taxon>
        <taxon>fabids</taxon>
        <taxon>Fabales</taxon>
        <taxon>Fabaceae</taxon>
        <taxon>Papilionoideae</taxon>
        <taxon>50 kb inversion clade</taxon>
        <taxon>dalbergioids sensu lato</taxon>
        <taxon>Dalbergieae</taxon>
        <taxon>Pterocarpus clade</taxon>
        <taxon>Stylosanthes</taxon>
    </lineage>
</organism>